<dbReference type="EMBL" id="JAIWYP010000005">
    <property type="protein sequence ID" value="KAH3826964.1"/>
    <property type="molecule type" value="Genomic_DNA"/>
</dbReference>
<protein>
    <submittedName>
        <fullName evidence="1">Uncharacterized protein</fullName>
    </submittedName>
</protein>
<gene>
    <name evidence="1" type="ORF">DPMN_128892</name>
</gene>
<reference evidence="1" key="1">
    <citation type="journal article" date="2019" name="bioRxiv">
        <title>The Genome of the Zebra Mussel, Dreissena polymorpha: A Resource for Invasive Species Research.</title>
        <authorList>
            <person name="McCartney M.A."/>
            <person name="Auch B."/>
            <person name="Kono T."/>
            <person name="Mallez S."/>
            <person name="Zhang Y."/>
            <person name="Obille A."/>
            <person name="Becker A."/>
            <person name="Abrahante J.E."/>
            <person name="Garbe J."/>
            <person name="Badalamenti J.P."/>
            <person name="Herman A."/>
            <person name="Mangelson H."/>
            <person name="Liachko I."/>
            <person name="Sullivan S."/>
            <person name="Sone E.D."/>
            <person name="Koren S."/>
            <person name="Silverstein K.A.T."/>
            <person name="Beckman K.B."/>
            <person name="Gohl D.M."/>
        </authorList>
    </citation>
    <scope>NUCLEOTIDE SEQUENCE</scope>
    <source>
        <strain evidence="1">Duluth1</strain>
        <tissue evidence="1">Whole animal</tissue>
    </source>
</reference>
<reference evidence="1" key="2">
    <citation type="submission" date="2020-11" db="EMBL/GenBank/DDBJ databases">
        <authorList>
            <person name="McCartney M.A."/>
            <person name="Auch B."/>
            <person name="Kono T."/>
            <person name="Mallez S."/>
            <person name="Becker A."/>
            <person name="Gohl D.M."/>
            <person name="Silverstein K.A.T."/>
            <person name="Koren S."/>
            <person name="Bechman K.B."/>
            <person name="Herman A."/>
            <person name="Abrahante J.E."/>
            <person name="Garbe J."/>
        </authorList>
    </citation>
    <scope>NUCLEOTIDE SEQUENCE</scope>
    <source>
        <strain evidence="1">Duluth1</strain>
        <tissue evidence="1">Whole animal</tissue>
    </source>
</reference>
<accession>A0A9D4H4R9</accession>
<organism evidence="1 2">
    <name type="scientific">Dreissena polymorpha</name>
    <name type="common">Zebra mussel</name>
    <name type="synonym">Mytilus polymorpha</name>
    <dbReference type="NCBI Taxonomy" id="45954"/>
    <lineage>
        <taxon>Eukaryota</taxon>
        <taxon>Metazoa</taxon>
        <taxon>Spiralia</taxon>
        <taxon>Lophotrochozoa</taxon>
        <taxon>Mollusca</taxon>
        <taxon>Bivalvia</taxon>
        <taxon>Autobranchia</taxon>
        <taxon>Heteroconchia</taxon>
        <taxon>Euheterodonta</taxon>
        <taxon>Imparidentia</taxon>
        <taxon>Neoheterodontei</taxon>
        <taxon>Myida</taxon>
        <taxon>Dreissenoidea</taxon>
        <taxon>Dreissenidae</taxon>
        <taxon>Dreissena</taxon>
    </lineage>
</organism>
<evidence type="ECO:0000313" key="2">
    <source>
        <dbReference type="Proteomes" id="UP000828390"/>
    </source>
</evidence>
<dbReference type="AlphaFoldDB" id="A0A9D4H4R9"/>
<sequence length="105" mass="11683">MNNRAILEGATSLTPPSIAFSRVRGRYREIVLTVDHRGDNRGRGGPQRSRWSIVIDVILRDRGDPPLDLLLDNARSSSYQDNGDITAFHDIRRCIAVTIVVVTLG</sequence>
<name>A0A9D4H4R9_DREPO</name>
<keyword evidence="2" id="KW-1185">Reference proteome</keyword>
<proteinExistence type="predicted"/>
<dbReference type="Proteomes" id="UP000828390">
    <property type="component" value="Unassembled WGS sequence"/>
</dbReference>
<comment type="caution">
    <text evidence="1">The sequence shown here is derived from an EMBL/GenBank/DDBJ whole genome shotgun (WGS) entry which is preliminary data.</text>
</comment>
<evidence type="ECO:0000313" key="1">
    <source>
        <dbReference type="EMBL" id="KAH3826964.1"/>
    </source>
</evidence>